<dbReference type="Proteomes" id="UP000500857">
    <property type="component" value="Chromosome"/>
</dbReference>
<sequence>MNKVQGLTLVVAIAGLGLGAGLAAAIRSSTGTSGKVQRLIHRGNGAEVVSTQDSQTDRTIALEDDAEPGSDFYEFRQRLRAAVAQRDRTFVESVLPEQLPIGFSVPRSRDALNLEESDSWFWAQLQKAIDVGCSPAENPPTFDRVDADTQIWVCPNVVQTFVSQFPPPEEVERVSWQSEQAIVVGENVNVRSQPTLESEAIASVSNAVVTRDREQAENMQQASGGEIDPIDGWTPVILAGDRRGYIYNQYVYTPLDYQILFGKVEGDWQILAMAGGE</sequence>
<protein>
    <submittedName>
        <fullName evidence="1">SH3 domain-containing protein</fullName>
    </submittedName>
</protein>
<gene>
    <name evidence="1" type="ORF">HCG48_18560</name>
</gene>
<dbReference type="Gene3D" id="2.30.30.40">
    <property type="entry name" value="SH3 Domains"/>
    <property type="match status" value="1"/>
</dbReference>
<organism evidence="1 2">
    <name type="scientific">Oxynema aestuarii AP17</name>
    <dbReference type="NCBI Taxonomy" id="2064643"/>
    <lineage>
        <taxon>Bacteria</taxon>
        <taxon>Bacillati</taxon>
        <taxon>Cyanobacteriota</taxon>
        <taxon>Cyanophyceae</taxon>
        <taxon>Oscillatoriophycideae</taxon>
        <taxon>Oscillatoriales</taxon>
        <taxon>Oscillatoriaceae</taxon>
        <taxon>Oxynema</taxon>
        <taxon>Oxynema aestuarii</taxon>
    </lineage>
</organism>
<reference evidence="1 2" key="1">
    <citation type="submission" date="2020-04" db="EMBL/GenBank/DDBJ databases">
        <authorList>
            <person name="Basu S."/>
            <person name="Maruthanayagam V."/>
            <person name="Chakraborty S."/>
            <person name="Pramanik A."/>
            <person name="Mukherjee J."/>
            <person name="Brink B."/>
        </authorList>
    </citation>
    <scope>NUCLEOTIDE SEQUENCE [LARGE SCALE GENOMIC DNA]</scope>
    <source>
        <strain evidence="1 2">AP17</strain>
    </source>
</reference>
<accession>A0A6H1U0E1</accession>
<dbReference type="RefSeq" id="WP_168570481.1">
    <property type="nucleotide sequence ID" value="NZ_CP051167.1"/>
</dbReference>
<dbReference type="EMBL" id="CP051167">
    <property type="protein sequence ID" value="QIZ72332.1"/>
    <property type="molecule type" value="Genomic_DNA"/>
</dbReference>
<evidence type="ECO:0000313" key="1">
    <source>
        <dbReference type="EMBL" id="QIZ72332.1"/>
    </source>
</evidence>
<name>A0A6H1U0E1_9CYAN</name>
<dbReference type="AlphaFoldDB" id="A0A6H1U0E1"/>
<dbReference type="KEGG" id="oxy:HCG48_18560"/>
<evidence type="ECO:0000313" key="2">
    <source>
        <dbReference type="Proteomes" id="UP000500857"/>
    </source>
</evidence>
<proteinExistence type="predicted"/>
<keyword evidence="2" id="KW-1185">Reference proteome</keyword>